<protein>
    <submittedName>
        <fullName evidence="1">Uncharacterized protein</fullName>
    </submittedName>
</protein>
<evidence type="ECO:0000313" key="1">
    <source>
        <dbReference type="EMBL" id="SAM05210.1"/>
    </source>
</evidence>
<keyword evidence="2" id="KW-1185">Reference proteome</keyword>
<proteinExistence type="predicted"/>
<reference evidence="1" key="1">
    <citation type="submission" date="2016-04" db="EMBL/GenBank/DDBJ databases">
        <authorList>
            <person name="Evans L.H."/>
            <person name="Alamgir A."/>
            <person name="Owens N."/>
            <person name="Weber N.D."/>
            <person name="Virtaneva K."/>
            <person name="Barbian K."/>
            <person name="Babar A."/>
            <person name="Rosenke K."/>
        </authorList>
    </citation>
    <scope>NUCLEOTIDE SEQUENCE [LARGE SCALE GENOMIC DNA]</scope>
    <source>
        <strain evidence="1">CBS 101.48</strain>
    </source>
</reference>
<dbReference type="EMBL" id="LT554433">
    <property type="protein sequence ID" value="SAM05210.1"/>
    <property type="molecule type" value="Genomic_DNA"/>
</dbReference>
<gene>
    <name evidence="1" type="primary">ABSGL_11079.1 scaffold 12129</name>
</gene>
<evidence type="ECO:0000313" key="2">
    <source>
        <dbReference type="Proteomes" id="UP000078561"/>
    </source>
</evidence>
<dbReference type="OrthoDB" id="2379842at2759"/>
<accession>A0A168QP19</accession>
<sequence length="120" mass="13716">MVPKTWASTPETWLSTSEAWVSLWKNGVLIDEDIKKMTELPPKRGSVFTQHWFYTPDCCQLAADTFLHPIHFHTSSGAMLYPPLTSLSYYKNNPLALHRGLLQTEPLGQNQSAYAEFCRQ</sequence>
<name>A0A168QP19_ABSGL</name>
<dbReference type="InParanoid" id="A0A168QP19"/>
<dbReference type="AlphaFoldDB" id="A0A168QP19"/>
<dbReference type="Proteomes" id="UP000078561">
    <property type="component" value="Unassembled WGS sequence"/>
</dbReference>
<organism evidence="1">
    <name type="scientific">Absidia glauca</name>
    <name type="common">Pin mould</name>
    <dbReference type="NCBI Taxonomy" id="4829"/>
    <lineage>
        <taxon>Eukaryota</taxon>
        <taxon>Fungi</taxon>
        <taxon>Fungi incertae sedis</taxon>
        <taxon>Mucoromycota</taxon>
        <taxon>Mucoromycotina</taxon>
        <taxon>Mucoromycetes</taxon>
        <taxon>Mucorales</taxon>
        <taxon>Cunninghamellaceae</taxon>
        <taxon>Absidia</taxon>
    </lineage>
</organism>